<comment type="caution">
    <text evidence="7">The sequence shown here is derived from an EMBL/GenBank/DDBJ whole genome shotgun (WGS) entry which is preliminary data.</text>
</comment>
<keyword evidence="4" id="KW-0804">Transcription</keyword>
<dbReference type="PANTHER" id="PTHR43133:SF25">
    <property type="entry name" value="RNA POLYMERASE SIGMA FACTOR RFAY-RELATED"/>
    <property type="match status" value="1"/>
</dbReference>
<dbReference type="RefSeq" id="WP_263842395.1">
    <property type="nucleotide sequence ID" value="NZ_JALIEB010000001.1"/>
</dbReference>
<dbReference type="InterPro" id="IPR007627">
    <property type="entry name" value="RNA_pol_sigma70_r2"/>
</dbReference>
<feature type="domain" description="RNA polymerase sigma-70 region 2" evidence="5">
    <location>
        <begin position="5"/>
        <end position="65"/>
    </location>
</feature>
<dbReference type="Gene3D" id="1.10.10.10">
    <property type="entry name" value="Winged helix-like DNA-binding domain superfamily/Winged helix DNA-binding domain"/>
    <property type="match status" value="1"/>
</dbReference>
<dbReference type="InterPro" id="IPR013249">
    <property type="entry name" value="RNA_pol_sigma70_r4_t2"/>
</dbReference>
<protein>
    <submittedName>
        <fullName evidence="7">RNA polymerase sigma factor</fullName>
    </submittedName>
</protein>
<dbReference type="SUPFAM" id="SSF88659">
    <property type="entry name" value="Sigma3 and sigma4 domains of RNA polymerase sigma factors"/>
    <property type="match status" value="1"/>
</dbReference>
<dbReference type="InterPro" id="IPR013325">
    <property type="entry name" value="RNA_pol_sigma_r2"/>
</dbReference>
<evidence type="ECO:0000313" key="7">
    <source>
        <dbReference type="EMBL" id="MCV3270075.1"/>
    </source>
</evidence>
<dbReference type="InterPro" id="IPR014284">
    <property type="entry name" value="RNA_pol_sigma-70_dom"/>
</dbReference>
<evidence type="ECO:0000313" key="8">
    <source>
        <dbReference type="Proteomes" id="UP001208690"/>
    </source>
</evidence>
<dbReference type="Pfam" id="PF08281">
    <property type="entry name" value="Sigma70_r4_2"/>
    <property type="match status" value="1"/>
</dbReference>
<dbReference type="PANTHER" id="PTHR43133">
    <property type="entry name" value="RNA POLYMERASE ECF-TYPE SIGMA FACTO"/>
    <property type="match status" value="1"/>
</dbReference>
<evidence type="ECO:0000256" key="2">
    <source>
        <dbReference type="ARBA" id="ARBA00023015"/>
    </source>
</evidence>
<keyword evidence="8" id="KW-1185">Reference proteome</keyword>
<dbReference type="InterPro" id="IPR039425">
    <property type="entry name" value="RNA_pol_sigma-70-like"/>
</dbReference>
<dbReference type="NCBIfam" id="TIGR02937">
    <property type="entry name" value="sigma70-ECF"/>
    <property type="match status" value="1"/>
</dbReference>
<organism evidence="7 8">
    <name type="scientific">Roseobacter sinensis</name>
    <dbReference type="NCBI Taxonomy" id="2931391"/>
    <lineage>
        <taxon>Bacteria</taxon>
        <taxon>Pseudomonadati</taxon>
        <taxon>Pseudomonadota</taxon>
        <taxon>Alphaproteobacteria</taxon>
        <taxon>Rhodobacterales</taxon>
        <taxon>Roseobacteraceae</taxon>
        <taxon>Roseobacter</taxon>
    </lineage>
</organism>
<reference evidence="7 8" key="1">
    <citation type="submission" date="2022-04" db="EMBL/GenBank/DDBJ databases">
        <title>Roseobacter sp. WL0113 is a bacterium isolated from neritic sediment.</title>
        <authorList>
            <person name="Wang L."/>
            <person name="He W."/>
            <person name="Zhang D.-F."/>
        </authorList>
    </citation>
    <scope>NUCLEOTIDE SEQUENCE [LARGE SCALE GENOMIC DNA]</scope>
    <source>
        <strain evidence="7 8">WL0113</strain>
    </source>
</reference>
<proteinExistence type="inferred from homology"/>
<dbReference type="Gene3D" id="1.10.1740.10">
    <property type="match status" value="1"/>
</dbReference>
<evidence type="ECO:0000256" key="1">
    <source>
        <dbReference type="ARBA" id="ARBA00010641"/>
    </source>
</evidence>
<feature type="domain" description="RNA polymerase sigma factor 70 region 4 type 2" evidence="6">
    <location>
        <begin position="93"/>
        <end position="146"/>
    </location>
</feature>
<sequence>MQIFPRLWRYALALSGSRAEADELTQSACLRALERSTQFDPSTSLDKWVFRIIHNLWMSDRRRHKVRMGQGLVSIDVVDIVDPGPSADHQMERRELLQAILDLPEAQRQAAMIVYVEGYSYREASMILGIPIGTVMSRLAAARTNLARQMGGRKGGHRARSVL</sequence>
<dbReference type="CDD" id="cd06171">
    <property type="entry name" value="Sigma70_r4"/>
    <property type="match status" value="1"/>
</dbReference>
<evidence type="ECO:0000256" key="4">
    <source>
        <dbReference type="ARBA" id="ARBA00023163"/>
    </source>
</evidence>
<dbReference type="EMBL" id="JALIEB010000001">
    <property type="protein sequence ID" value="MCV3270075.1"/>
    <property type="molecule type" value="Genomic_DNA"/>
</dbReference>
<keyword evidence="2" id="KW-0805">Transcription regulation</keyword>
<dbReference type="InterPro" id="IPR013324">
    <property type="entry name" value="RNA_pol_sigma_r3/r4-like"/>
</dbReference>
<dbReference type="InterPro" id="IPR036388">
    <property type="entry name" value="WH-like_DNA-bd_sf"/>
</dbReference>
<evidence type="ECO:0000259" key="5">
    <source>
        <dbReference type="Pfam" id="PF04542"/>
    </source>
</evidence>
<evidence type="ECO:0000259" key="6">
    <source>
        <dbReference type="Pfam" id="PF08281"/>
    </source>
</evidence>
<evidence type="ECO:0000256" key="3">
    <source>
        <dbReference type="ARBA" id="ARBA00023082"/>
    </source>
</evidence>
<dbReference type="Proteomes" id="UP001208690">
    <property type="component" value="Unassembled WGS sequence"/>
</dbReference>
<gene>
    <name evidence="7" type="ORF">MUB52_01415</name>
</gene>
<name>A0ABT3B936_9RHOB</name>
<keyword evidence="3" id="KW-0731">Sigma factor</keyword>
<accession>A0ABT3B936</accession>
<dbReference type="SUPFAM" id="SSF88946">
    <property type="entry name" value="Sigma2 domain of RNA polymerase sigma factors"/>
    <property type="match status" value="1"/>
</dbReference>
<dbReference type="Pfam" id="PF04542">
    <property type="entry name" value="Sigma70_r2"/>
    <property type="match status" value="1"/>
</dbReference>
<comment type="similarity">
    <text evidence="1">Belongs to the sigma-70 factor family. ECF subfamily.</text>
</comment>